<dbReference type="AlphaFoldDB" id="A0A6J4QHZ9"/>
<protein>
    <recommendedName>
        <fullName evidence="2">Clp R domain-containing protein</fullName>
    </recommendedName>
</protein>
<name>A0A6J4QHZ9_9ACTN</name>
<dbReference type="Gene3D" id="1.10.1780.10">
    <property type="entry name" value="Clp, N-terminal domain"/>
    <property type="match status" value="1"/>
</dbReference>
<organism evidence="1">
    <name type="scientific">uncultured Rubrobacteraceae bacterium</name>
    <dbReference type="NCBI Taxonomy" id="349277"/>
    <lineage>
        <taxon>Bacteria</taxon>
        <taxon>Bacillati</taxon>
        <taxon>Actinomycetota</taxon>
        <taxon>Rubrobacteria</taxon>
        <taxon>Rubrobacterales</taxon>
        <taxon>Rubrobacteraceae</taxon>
        <taxon>environmental samples</taxon>
    </lineage>
</organism>
<gene>
    <name evidence="1" type="ORF">AVDCRST_MAG78-2831</name>
</gene>
<sequence>MEAVVALRSLLEKVEAAQVENAYVAGWPWTRVAKILEVSRQAVHKKHAKRLRAKFSGEGSGDGGAGRSSIVLLSARSCVESAVEEARSLGHDSVGDEDLLLGILVAGDGDTLEALLSLR</sequence>
<proteinExistence type="predicted"/>
<dbReference type="EMBL" id="CADCVB010000184">
    <property type="protein sequence ID" value="CAA9445503.1"/>
    <property type="molecule type" value="Genomic_DNA"/>
</dbReference>
<evidence type="ECO:0008006" key="2">
    <source>
        <dbReference type="Google" id="ProtNLM"/>
    </source>
</evidence>
<evidence type="ECO:0000313" key="1">
    <source>
        <dbReference type="EMBL" id="CAA9445503.1"/>
    </source>
</evidence>
<accession>A0A6J4QHZ9</accession>
<reference evidence="1" key="1">
    <citation type="submission" date="2020-02" db="EMBL/GenBank/DDBJ databases">
        <authorList>
            <person name="Meier V. D."/>
        </authorList>
    </citation>
    <scope>NUCLEOTIDE SEQUENCE</scope>
    <source>
        <strain evidence="1">AVDCRST_MAG78</strain>
    </source>
</reference>
<dbReference type="InterPro" id="IPR036628">
    <property type="entry name" value="Clp_N_dom_sf"/>
</dbReference>